<protein>
    <submittedName>
        <fullName evidence="1">Uncharacterized protein</fullName>
    </submittedName>
</protein>
<reference evidence="1 2" key="1">
    <citation type="submission" date="2023-03" db="EMBL/GenBank/DDBJ databases">
        <title>High recombination rates correlate with genetic variation in Cardiocondyla obscurior ants.</title>
        <authorList>
            <person name="Errbii M."/>
        </authorList>
    </citation>
    <scope>NUCLEOTIDE SEQUENCE [LARGE SCALE GENOMIC DNA]</scope>
    <source>
        <strain evidence="1">Alpha-2009</strain>
        <tissue evidence="1">Whole body</tissue>
    </source>
</reference>
<gene>
    <name evidence="1" type="ORF">PUN28_020595</name>
</gene>
<dbReference type="EMBL" id="JADYXP020000044">
    <property type="protein sequence ID" value="KAL0098639.1"/>
    <property type="molecule type" value="Genomic_DNA"/>
</dbReference>
<name>A0AAW2E8N2_9HYME</name>
<comment type="caution">
    <text evidence="1">The sequence shown here is derived from an EMBL/GenBank/DDBJ whole genome shotgun (WGS) entry which is preliminary data.</text>
</comment>
<organism evidence="1 2">
    <name type="scientific">Cardiocondyla obscurior</name>
    <dbReference type="NCBI Taxonomy" id="286306"/>
    <lineage>
        <taxon>Eukaryota</taxon>
        <taxon>Metazoa</taxon>
        <taxon>Ecdysozoa</taxon>
        <taxon>Arthropoda</taxon>
        <taxon>Hexapoda</taxon>
        <taxon>Insecta</taxon>
        <taxon>Pterygota</taxon>
        <taxon>Neoptera</taxon>
        <taxon>Endopterygota</taxon>
        <taxon>Hymenoptera</taxon>
        <taxon>Apocrita</taxon>
        <taxon>Aculeata</taxon>
        <taxon>Formicoidea</taxon>
        <taxon>Formicidae</taxon>
        <taxon>Myrmicinae</taxon>
        <taxon>Cardiocondyla</taxon>
    </lineage>
</organism>
<accession>A0AAW2E8N2</accession>
<sequence>MHTGLFRAFYFHQQPRYGQKTKKNIFEILQRSIERQLKKCIRFYIFIRSRDMAKNKKNIFEILQRSIVRQLKIDAYGPIRAFYFHQQPRYGQKTKKNIFEILQRSIMHTGLFRAFYFHQQPRYAAEIWPKTKKIFLKFNNVALSGIQNRCIRAYSEFYFHQSRDMANKNFEILQRSIVRN</sequence>
<evidence type="ECO:0000313" key="2">
    <source>
        <dbReference type="Proteomes" id="UP001430953"/>
    </source>
</evidence>
<evidence type="ECO:0000313" key="1">
    <source>
        <dbReference type="EMBL" id="KAL0098639.1"/>
    </source>
</evidence>
<proteinExistence type="predicted"/>
<keyword evidence="2" id="KW-1185">Reference proteome</keyword>
<dbReference type="AlphaFoldDB" id="A0AAW2E8N2"/>
<dbReference type="Proteomes" id="UP001430953">
    <property type="component" value="Unassembled WGS sequence"/>
</dbReference>